<evidence type="ECO:0000313" key="2">
    <source>
        <dbReference type="EMBL" id="NMH86065.1"/>
    </source>
</evidence>
<dbReference type="RefSeq" id="WP_169669162.1">
    <property type="nucleotide sequence ID" value="NZ_JABBHF010000001.1"/>
</dbReference>
<keyword evidence="3" id="KW-1185">Reference proteome</keyword>
<accession>A0ABX1RUN2</accession>
<sequence>MKKLLLCAVIAVLSVSNVKAQENVVKFNPLALIVGSLEVGYERVVSENQSLQVDLAYTSFDSGFFDYTGFGAGLQYRFYLQKAKEAPEGWFAGPVASYASASANNDFKTSIFAAGGVVGYQWNWEPITLDIYGGPAYYSVDADDPTFDFGFDGIGAKLGLSLGFAF</sequence>
<evidence type="ECO:0000313" key="3">
    <source>
        <dbReference type="Proteomes" id="UP000746690"/>
    </source>
</evidence>
<gene>
    <name evidence="2" type="ORF">HHX25_00980</name>
</gene>
<evidence type="ECO:0000256" key="1">
    <source>
        <dbReference type="SAM" id="SignalP"/>
    </source>
</evidence>
<feature type="chain" id="PRO_5045500446" evidence="1">
    <location>
        <begin position="21"/>
        <end position="166"/>
    </location>
</feature>
<dbReference type="Proteomes" id="UP000746690">
    <property type="component" value="Unassembled WGS sequence"/>
</dbReference>
<feature type="signal peptide" evidence="1">
    <location>
        <begin position="1"/>
        <end position="20"/>
    </location>
</feature>
<dbReference type="InterPro" id="IPR036709">
    <property type="entry name" value="Autotransporte_beta_dom_sf"/>
</dbReference>
<reference evidence="2 3" key="1">
    <citation type="submission" date="2020-04" db="EMBL/GenBank/DDBJ databases">
        <title>A Flavivirga sp. nov.</title>
        <authorList>
            <person name="Sun X."/>
        </authorList>
    </citation>
    <scope>NUCLEOTIDE SEQUENCE [LARGE SCALE GENOMIC DNA]</scope>
    <source>
        <strain evidence="2 3">Y03</strain>
    </source>
</reference>
<comment type="caution">
    <text evidence="2">The sequence shown here is derived from an EMBL/GenBank/DDBJ whole genome shotgun (WGS) entry which is preliminary data.</text>
</comment>
<name>A0ABX1RUN2_9FLAO</name>
<protein>
    <submittedName>
        <fullName evidence="2">DUF3575 domain-containing protein</fullName>
    </submittedName>
</protein>
<dbReference type="InterPro" id="IPR021958">
    <property type="entry name" value="DUF3575"/>
</dbReference>
<proteinExistence type="predicted"/>
<dbReference type="EMBL" id="JABBHF010000001">
    <property type="protein sequence ID" value="NMH86065.1"/>
    <property type="molecule type" value="Genomic_DNA"/>
</dbReference>
<dbReference type="Pfam" id="PF12099">
    <property type="entry name" value="DUF3575"/>
    <property type="match status" value="1"/>
</dbReference>
<keyword evidence="1" id="KW-0732">Signal</keyword>
<organism evidence="2 3">
    <name type="scientific">Flavivirga algicola</name>
    <dbReference type="NCBI Taxonomy" id="2729136"/>
    <lineage>
        <taxon>Bacteria</taxon>
        <taxon>Pseudomonadati</taxon>
        <taxon>Bacteroidota</taxon>
        <taxon>Flavobacteriia</taxon>
        <taxon>Flavobacteriales</taxon>
        <taxon>Flavobacteriaceae</taxon>
        <taxon>Flavivirga</taxon>
    </lineage>
</organism>
<dbReference type="SUPFAM" id="SSF103515">
    <property type="entry name" value="Autotransporter"/>
    <property type="match status" value="1"/>
</dbReference>